<dbReference type="InterPro" id="IPR006450">
    <property type="entry name" value="Phage_HK97_gp6-like"/>
</dbReference>
<accession>A0A0R1KD13</accession>
<dbReference type="AlphaFoldDB" id="A0A0R1KD13"/>
<proteinExistence type="predicted"/>
<reference evidence="1 2" key="1">
    <citation type="journal article" date="2015" name="Genome Announc.">
        <title>Expanding the biotechnology potential of lactobacilli through comparative genomics of 213 strains and associated genera.</title>
        <authorList>
            <person name="Sun Z."/>
            <person name="Harris H.M."/>
            <person name="McCann A."/>
            <person name="Guo C."/>
            <person name="Argimon S."/>
            <person name="Zhang W."/>
            <person name="Yang X."/>
            <person name="Jeffery I.B."/>
            <person name="Cooney J.C."/>
            <person name="Kagawa T.F."/>
            <person name="Liu W."/>
            <person name="Song Y."/>
            <person name="Salvetti E."/>
            <person name="Wrobel A."/>
            <person name="Rasinkangas P."/>
            <person name="Parkhill J."/>
            <person name="Rea M.C."/>
            <person name="O'Sullivan O."/>
            <person name="Ritari J."/>
            <person name="Douillard F.P."/>
            <person name="Paul Ross R."/>
            <person name="Yang R."/>
            <person name="Briner A.E."/>
            <person name="Felis G.E."/>
            <person name="de Vos W.M."/>
            <person name="Barrangou R."/>
            <person name="Klaenhammer T.R."/>
            <person name="Caufield P.W."/>
            <person name="Cui Y."/>
            <person name="Zhang H."/>
            <person name="O'Toole P.W."/>
        </authorList>
    </citation>
    <scope>NUCLEOTIDE SEQUENCE [LARGE SCALE GENOMIC DNA]</scope>
    <source>
        <strain evidence="1 2">DSM 19682</strain>
    </source>
</reference>
<dbReference type="NCBIfam" id="TIGR01560">
    <property type="entry name" value="put_DNA_pack"/>
    <property type="match status" value="1"/>
</dbReference>
<dbReference type="Pfam" id="PF05135">
    <property type="entry name" value="Phage_connect_1"/>
    <property type="match status" value="1"/>
</dbReference>
<gene>
    <name evidence="1" type="ORF">FD03_GL002539</name>
</gene>
<dbReference type="CDD" id="cd08054">
    <property type="entry name" value="gp6"/>
    <property type="match status" value="1"/>
</dbReference>
<comment type="caution">
    <text evidence="1">The sequence shown here is derived from an EMBL/GenBank/DDBJ whole genome shotgun (WGS) entry which is preliminary data.</text>
</comment>
<protein>
    <recommendedName>
        <fullName evidence="3">DNA packaging protein</fullName>
    </recommendedName>
</protein>
<dbReference type="eggNOG" id="ENOG5033C0D">
    <property type="taxonomic scope" value="Bacteria"/>
</dbReference>
<sequence length="112" mass="12455">MTDELLSSLKLSLRVDGSDDDEVLNRNLIAAESYVKGAIGETGSLMKDFYELPETQTLYETAVIAIASSYYTYRSASMTGRVNNVDLASNSIIAQLRGKYNRIYQERIENGS</sequence>
<organism evidence="1 2">
    <name type="scientific">Companilactobacillus nodensis DSM 19682 = JCM 14932 = NBRC 107160</name>
    <dbReference type="NCBI Taxonomy" id="1423775"/>
    <lineage>
        <taxon>Bacteria</taxon>
        <taxon>Bacillati</taxon>
        <taxon>Bacillota</taxon>
        <taxon>Bacilli</taxon>
        <taxon>Lactobacillales</taxon>
        <taxon>Lactobacillaceae</taxon>
        <taxon>Companilactobacillus</taxon>
    </lineage>
</organism>
<dbReference type="Proteomes" id="UP000051248">
    <property type="component" value="Unassembled WGS sequence"/>
</dbReference>
<dbReference type="OrthoDB" id="2149719at2"/>
<evidence type="ECO:0000313" key="1">
    <source>
        <dbReference type="EMBL" id="KRK78761.1"/>
    </source>
</evidence>
<keyword evidence="2" id="KW-1185">Reference proteome</keyword>
<evidence type="ECO:0008006" key="3">
    <source>
        <dbReference type="Google" id="ProtNLM"/>
    </source>
</evidence>
<dbReference type="STRING" id="1423775.FD03_GL002539"/>
<evidence type="ECO:0000313" key="2">
    <source>
        <dbReference type="Proteomes" id="UP000051248"/>
    </source>
</evidence>
<dbReference type="InterPro" id="IPR021146">
    <property type="entry name" value="Phage_gp6-like_head-tail"/>
</dbReference>
<dbReference type="EMBL" id="AZDZ01000022">
    <property type="protein sequence ID" value="KRK78761.1"/>
    <property type="molecule type" value="Genomic_DNA"/>
</dbReference>
<dbReference type="Gene3D" id="1.10.3230.30">
    <property type="entry name" value="Phage gp6-like head-tail connector protein"/>
    <property type="match status" value="1"/>
</dbReference>
<dbReference type="RefSeq" id="WP_025024720.1">
    <property type="nucleotide sequence ID" value="NZ_AZDZ01000022.1"/>
</dbReference>
<dbReference type="PATRIC" id="fig|1423775.4.peg.2583"/>
<name>A0A0R1KD13_9LACO</name>